<name>A0A0M0G1D0_9BACI</name>
<evidence type="ECO:0000313" key="3">
    <source>
        <dbReference type="EMBL" id="KON83615.1"/>
    </source>
</evidence>
<protein>
    <recommendedName>
        <fullName evidence="2">GP-PDE domain-containing protein</fullName>
    </recommendedName>
</protein>
<dbReference type="Gene3D" id="3.20.20.190">
    <property type="entry name" value="Phosphatidylinositol (PI) phosphodiesterase"/>
    <property type="match status" value="2"/>
</dbReference>
<reference evidence="4" key="1">
    <citation type="submission" date="2015-07" db="EMBL/GenBank/DDBJ databases">
        <title>Fjat-14235 jcm11544.</title>
        <authorList>
            <person name="Liu B."/>
            <person name="Wang J."/>
            <person name="Zhu Y."/>
            <person name="Liu G."/>
            <person name="Chen Q."/>
            <person name="Chen Z."/>
            <person name="Lan J."/>
            <person name="Che J."/>
            <person name="Ge C."/>
            <person name="Shi H."/>
            <person name="Pan Z."/>
            <person name="Liu X."/>
        </authorList>
    </citation>
    <scope>NUCLEOTIDE SEQUENCE [LARGE SCALE GENOMIC DNA]</scope>
    <source>
        <strain evidence="4">JCM 11544</strain>
    </source>
</reference>
<dbReference type="STRING" id="189381.GCA_900166615_01988"/>
<sequence length="767" mass="84946">MKKLFSTMAVSTLALGLFAPVQTSSVQAASPVLLEEDFDDIANGRLPDGWKLLEGQGAVQGGKLVLNSSATSKPARVVVPLEEEEGDYVFEADVTFQSAVEDKRWASLMYRIQNENYPYYQFAVRRGASDVNGLEFAERTPADKWLVPERNFYTENMEYGKTYRLKVVASGNRVQQYVNGQLVIDTDQAGKYLNGDVGFQTSGSKVEYDNVKLTSFEGELPPVDGEGALLPQEAQTSMINAPTIINGEGVDVPHDETASALIKVDGDAGNLKGNGKDLRSVLMTLKGKKIPVLHMEKGGLEESVVGLLNDLSISDVHVVSSQTGIIEAVKDLNPRIRGGLYYDQRHLNKHDLKKIVQDVHKSESKMVMIPQNVLTEEGMYYLHNRMVAVWGVGGDTMASTHELIHLGVDGIVTNAPELAVKAFGQYPEQTIVQRPMVAAHRGVPSLAPENTMAGYRLAYELGADQIETDVQRTKDGHLVVIHDETVDRTTNGTGAVKDLTLAEIRALDAGIKFDEKFAGEKVPTFKEYLQEFKGKNVMLLVELKAHDVEEQTIQEIKEEGMMDQVVLQSFYLDSMQRSNELAPELPGGYLFSSAVPSTLQEKLKNAKKLVDYGTINDVTLNSSYGSLYKEFIQYMRQRGMLSMHWTFRAEPPFADKLKDGLIGPITDYTQWLTESPVQLEIPIKKVNLKEGKTRTIRAKARVSYRVAEREKIETELFVAEGNGVVTVNGNTIEAIAPGKAQVFAKHTFTMLGEEWNVVSEPIEVTVK</sequence>
<dbReference type="Pfam" id="PF06439">
    <property type="entry name" value="3keto-disac_hyd"/>
    <property type="match status" value="1"/>
</dbReference>
<dbReference type="PANTHER" id="PTHR46211">
    <property type="entry name" value="GLYCEROPHOSPHORYL DIESTER PHOSPHODIESTERASE"/>
    <property type="match status" value="1"/>
</dbReference>
<keyword evidence="1" id="KW-0732">Signal</keyword>
<dbReference type="EMBL" id="LGUE01000005">
    <property type="protein sequence ID" value="KON83615.1"/>
    <property type="molecule type" value="Genomic_DNA"/>
</dbReference>
<dbReference type="Gene3D" id="2.60.120.560">
    <property type="entry name" value="Exo-inulinase, domain 1"/>
    <property type="match status" value="1"/>
</dbReference>
<dbReference type="Proteomes" id="UP000037405">
    <property type="component" value="Unassembled WGS sequence"/>
</dbReference>
<proteinExistence type="predicted"/>
<feature type="signal peptide" evidence="1">
    <location>
        <begin position="1"/>
        <end position="28"/>
    </location>
</feature>
<dbReference type="SUPFAM" id="SSF51695">
    <property type="entry name" value="PLC-like phosphodiesterases"/>
    <property type="match status" value="2"/>
</dbReference>
<dbReference type="OrthoDB" id="384721at2"/>
<dbReference type="Pfam" id="PF03009">
    <property type="entry name" value="GDPD"/>
    <property type="match status" value="1"/>
</dbReference>
<dbReference type="InterPro" id="IPR010496">
    <property type="entry name" value="AL/BT2_dom"/>
</dbReference>
<organism evidence="3 4">
    <name type="scientific">Rossellomorea marisflavi</name>
    <dbReference type="NCBI Taxonomy" id="189381"/>
    <lineage>
        <taxon>Bacteria</taxon>
        <taxon>Bacillati</taxon>
        <taxon>Bacillota</taxon>
        <taxon>Bacilli</taxon>
        <taxon>Bacillales</taxon>
        <taxon>Bacillaceae</taxon>
        <taxon>Rossellomorea</taxon>
    </lineage>
</organism>
<dbReference type="PANTHER" id="PTHR46211:SF14">
    <property type="entry name" value="GLYCEROPHOSPHODIESTER PHOSPHODIESTERASE"/>
    <property type="match status" value="1"/>
</dbReference>
<dbReference type="InterPro" id="IPR017946">
    <property type="entry name" value="PLC-like_Pdiesterase_TIM-brl"/>
</dbReference>
<dbReference type="GO" id="GO:0008081">
    <property type="term" value="F:phosphoric diester hydrolase activity"/>
    <property type="evidence" value="ECO:0007669"/>
    <property type="project" value="InterPro"/>
</dbReference>
<feature type="domain" description="GP-PDE" evidence="2">
    <location>
        <begin position="435"/>
        <end position="676"/>
    </location>
</feature>
<evidence type="ECO:0000259" key="2">
    <source>
        <dbReference type="PROSITE" id="PS51704"/>
    </source>
</evidence>
<dbReference type="GO" id="GO:0006629">
    <property type="term" value="P:lipid metabolic process"/>
    <property type="evidence" value="ECO:0007669"/>
    <property type="project" value="InterPro"/>
</dbReference>
<dbReference type="PATRIC" id="fig|189381.12.peg.4107"/>
<gene>
    <name evidence="3" type="ORF">AF331_15655</name>
</gene>
<dbReference type="RefSeq" id="WP_053429038.1">
    <property type="nucleotide sequence ID" value="NZ_JAUKEI010000005.1"/>
</dbReference>
<accession>A0A0M0G1D0</accession>
<feature type="chain" id="PRO_5005599204" description="GP-PDE domain-containing protein" evidence="1">
    <location>
        <begin position="29"/>
        <end position="767"/>
    </location>
</feature>
<dbReference type="PROSITE" id="PS51704">
    <property type="entry name" value="GP_PDE"/>
    <property type="match status" value="1"/>
</dbReference>
<evidence type="ECO:0000256" key="1">
    <source>
        <dbReference type="SAM" id="SignalP"/>
    </source>
</evidence>
<dbReference type="AlphaFoldDB" id="A0A0M0G1D0"/>
<comment type="caution">
    <text evidence="3">The sequence shown here is derived from an EMBL/GenBank/DDBJ whole genome shotgun (WGS) entry which is preliminary data.</text>
</comment>
<evidence type="ECO:0000313" key="4">
    <source>
        <dbReference type="Proteomes" id="UP000037405"/>
    </source>
</evidence>
<dbReference type="InterPro" id="IPR030395">
    <property type="entry name" value="GP_PDE_dom"/>
</dbReference>
<keyword evidence="4" id="KW-1185">Reference proteome</keyword>